<proteinExistence type="predicted"/>
<dbReference type="EMBL" id="BAABME010027022">
    <property type="protein sequence ID" value="GAA0174927.1"/>
    <property type="molecule type" value="Genomic_DNA"/>
</dbReference>
<dbReference type="Proteomes" id="UP001454036">
    <property type="component" value="Unassembled WGS sequence"/>
</dbReference>
<dbReference type="PANTHER" id="PTHR31635">
    <property type="entry name" value="REVERSE TRANSCRIPTASE DOMAIN-CONTAINING PROTEIN-RELATED"/>
    <property type="match status" value="1"/>
</dbReference>
<dbReference type="PANTHER" id="PTHR31635:SF196">
    <property type="entry name" value="REVERSE TRANSCRIPTASE DOMAIN-CONTAINING PROTEIN-RELATED"/>
    <property type="match status" value="1"/>
</dbReference>
<comment type="caution">
    <text evidence="2">The sequence shown here is derived from an EMBL/GenBank/DDBJ whole genome shotgun (WGS) entry which is preliminary data.</text>
</comment>
<accession>A0AAV3RKY1</accession>
<keyword evidence="3" id="KW-1185">Reference proteome</keyword>
<name>A0AAV3RKY1_LITER</name>
<organism evidence="2 3">
    <name type="scientific">Lithospermum erythrorhizon</name>
    <name type="common">Purple gromwell</name>
    <name type="synonym">Lithospermum officinale var. erythrorhizon</name>
    <dbReference type="NCBI Taxonomy" id="34254"/>
    <lineage>
        <taxon>Eukaryota</taxon>
        <taxon>Viridiplantae</taxon>
        <taxon>Streptophyta</taxon>
        <taxon>Embryophyta</taxon>
        <taxon>Tracheophyta</taxon>
        <taxon>Spermatophyta</taxon>
        <taxon>Magnoliopsida</taxon>
        <taxon>eudicotyledons</taxon>
        <taxon>Gunneridae</taxon>
        <taxon>Pentapetalae</taxon>
        <taxon>asterids</taxon>
        <taxon>lamiids</taxon>
        <taxon>Boraginales</taxon>
        <taxon>Boraginaceae</taxon>
        <taxon>Boraginoideae</taxon>
        <taxon>Lithospermeae</taxon>
        <taxon>Lithospermum</taxon>
    </lineage>
</organism>
<sequence>MKGMKKDKTPGPDEFTSEFYKDAWPTIRSTVIEVVKTFFATSDMPKFFNSTTIAFIPKVQSPKSMGDFRSISCCNSIYKCITTILANRLNVTLSEVVGLQQTTYVPGRSIVDDILLMMVQKVLAMFGDLSGLYLNPNKSTCYFAGESQHVEDRLCSLLGISAAKLPVRYLGIPFTTKKLGPQDYRALIDKVKMKVESWGSYLPKVSWKQATLEKDEGSLGIKDVFNWNRACMESISGICVAGRRLCGSNGSIFLGLMVKVFGGLMLKVLIPGLGEN</sequence>
<protein>
    <recommendedName>
        <fullName evidence="4">Reverse transcriptase domain-containing protein</fullName>
    </recommendedName>
</protein>
<keyword evidence="1" id="KW-1133">Transmembrane helix</keyword>
<evidence type="ECO:0000256" key="1">
    <source>
        <dbReference type="SAM" id="Phobius"/>
    </source>
</evidence>
<evidence type="ECO:0000313" key="3">
    <source>
        <dbReference type="Proteomes" id="UP001454036"/>
    </source>
</evidence>
<reference evidence="2 3" key="1">
    <citation type="submission" date="2024-01" db="EMBL/GenBank/DDBJ databases">
        <title>The complete chloroplast genome sequence of Lithospermum erythrorhizon: insights into the phylogenetic relationship among Boraginaceae species and the maternal lineages of purple gromwells.</title>
        <authorList>
            <person name="Okada T."/>
            <person name="Watanabe K."/>
        </authorList>
    </citation>
    <scope>NUCLEOTIDE SEQUENCE [LARGE SCALE GENOMIC DNA]</scope>
</reference>
<feature type="transmembrane region" description="Helical" evidence="1">
    <location>
        <begin position="252"/>
        <end position="270"/>
    </location>
</feature>
<evidence type="ECO:0000313" key="2">
    <source>
        <dbReference type="EMBL" id="GAA0174927.1"/>
    </source>
</evidence>
<keyword evidence="1" id="KW-0812">Transmembrane</keyword>
<keyword evidence="1" id="KW-0472">Membrane</keyword>
<evidence type="ECO:0008006" key="4">
    <source>
        <dbReference type="Google" id="ProtNLM"/>
    </source>
</evidence>
<dbReference type="AlphaFoldDB" id="A0AAV3RKY1"/>
<gene>
    <name evidence="2" type="ORF">LIER_41817</name>
</gene>